<comment type="caution">
    <text evidence="3">The sequence shown here is derived from an EMBL/GenBank/DDBJ whole genome shotgun (WGS) entry which is preliminary data.</text>
</comment>
<dbReference type="AlphaFoldDB" id="A0A562PU58"/>
<dbReference type="InterPro" id="IPR012347">
    <property type="entry name" value="Ferritin-like"/>
</dbReference>
<dbReference type="Gene3D" id="1.20.1260.10">
    <property type="match status" value="1"/>
</dbReference>
<dbReference type="RefSeq" id="WP_114754161.1">
    <property type="nucleotide sequence ID" value="NZ_QQBA01000006.1"/>
</dbReference>
<evidence type="ECO:0000256" key="1">
    <source>
        <dbReference type="SAM" id="MobiDB-lite"/>
    </source>
</evidence>
<dbReference type="InterPro" id="IPR047114">
    <property type="entry name" value="YciF"/>
</dbReference>
<dbReference type="EMBL" id="VLKX01000006">
    <property type="protein sequence ID" value="TWI47893.1"/>
    <property type="molecule type" value="Genomic_DNA"/>
</dbReference>
<evidence type="ECO:0000313" key="3">
    <source>
        <dbReference type="EMBL" id="TWI47893.1"/>
    </source>
</evidence>
<accession>A0A562PU58</accession>
<dbReference type="Proteomes" id="UP000321392">
    <property type="component" value="Unassembled WGS sequence"/>
</dbReference>
<sequence>MKSTATKSIKKGKLQEGKGNSEDFIPENNGDSRNIFVEELKEIYFSEKALMLSIPIMIKNATTDELVAALKVHLQFTMEHIKRLEDFFCSIGETNVMLKYDAMYGTITTKDIN</sequence>
<evidence type="ECO:0000313" key="5">
    <source>
        <dbReference type="Proteomes" id="UP000321392"/>
    </source>
</evidence>
<dbReference type="SUPFAM" id="SSF47240">
    <property type="entry name" value="Ferritin-like"/>
    <property type="match status" value="1"/>
</dbReference>
<dbReference type="PANTHER" id="PTHR30565">
    <property type="entry name" value="PROTEIN YCIF"/>
    <property type="match status" value="1"/>
</dbReference>
<dbReference type="EMBL" id="QQBA01000006">
    <property type="protein sequence ID" value="RDI54985.1"/>
    <property type="molecule type" value="Genomic_DNA"/>
</dbReference>
<dbReference type="OrthoDB" id="1375429at2"/>
<evidence type="ECO:0000313" key="2">
    <source>
        <dbReference type="EMBL" id="RDI54985.1"/>
    </source>
</evidence>
<organism evidence="3 5">
    <name type="scientific">Flavobacterium glaciei</name>
    <dbReference type="NCBI Taxonomy" id="386300"/>
    <lineage>
        <taxon>Bacteria</taxon>
        <taxon>Pseudomonadati</taxon>
        <taxon>Bacteroidota</taxon>
        <taxon>Flavobacteriia</taxon>
        <taxon>Flavobacteriales</taxon>
        <taxon>Flavobacteriaceae</taxon>
        <taxon>Flavobacterium</taxon>
    </lineage>
</organism>
<proteinExistence type="predicted"/>
<protein>
    <submittedName>
        <fullName evidence="3">Uncharacterized protein DUF892</fullName>
    </submittedName>
</protein>
<dbReference type="InterPro" id="IPR009078">
    <property type="entry name" value="Ferritin-like_SF"/>
</dbReference>
<dbReference type="PANTHER" id="PTHR30565:SF9">
    <property type="entry name" value="PROTEIN YCIF"/>
    <property type="match status" value="1"/>
</dbReference>
<name>A0A562PU58_9FLAO</name>
<keyword evidence="4" id="KW-1185">Reference proteome</keyword>
<feature type="region of interest" description="Disordered" evidence="1">
    <location>
        <begin position="1"/>
        <end position="30"/>
    </location>
</feature>
<dbReference type="Proteomes" id="UP000254518">
    <property type="component" value="Unassembled WGS sequence"/>
</dbReference>
<dbReference type="Pfam" id="PF05974">
    <property type="entry name" value="DUF892"/>
    <property type="match status" value="1"/>
</dbReference>
<reference evidence="3 5" key="1">
    <citation type="journal article" date="2015" name="Stand. Genomic Sci.">
        <title>Genomic Encyclopedia of Bacterial and Archaeal Type Strains, Phase III: the genomes of soil and plant-associated and newly described type strains.</title>
        <authorList>
            <person name="Whitman W.B."/>
            <person name="Woyke T."/>
            <person name="Klenk H.P."/>
            <person name="Zhou Y."/>
            <person name="Lilburn T.G."/>
            <person name="Beck B.J."/>
            <person name="De Vos P."/>
            <person name="Vandamme P."/>
            <person name="Eisen J.A."/>
            <person name="Garrity G."/>
            <person name="Hugenholtz P."/>
            <person name="Kyrpides N.C."/>
        </authorList>
    </citation>
    <scope>NUCLEOTIDE SEQUENCE [LARGE SCALE GENOMIC DNA]</scope>
    <source>
        <strain evidence="3 5">CGMCC 1.5380</strain>
    </source>
</reference>
<gene>
    <name evidence="2" type="ORF">DFR66_10692</name>
    <name evidence="3" type="ORF">IQ02_01479</name>
</gene>
<reference evidence="3" key="3">
    <citation type="submission" date="2019-07" db="EMBL/GenBank/DDBJ databases">
        <authorList>
            <person name="Whitman W."/>
            <person name="Huntemann M."/>
            <person name="Clum A."/>
            <person name="Pillay M."/>
            <person name="Palaniappan K."/>
            <person name="Varghese N."/>
            <person name="Mikhailova N."/>
            <person name="Stamatis D."/>
            <person name="Reddy T."/>
            <person name="Daum C."/>
            <person name="Shapiro N."/>
            <person name="Ivanova N."/>
            <person name="Kyrpides N."/>
            <person name="Woyke T."/>
        </authorList>
    </citation>
    <scope>NUCLEOTIDE SEQUENCE</scope>
    <source>
        <strain evidence="3">CGMCC 1.5380</strain>
    </source>
</reference>
<dbReference type="InterPro" id="IPR010287">
    <property type="entry name" value="DUF892_YciF-like"/>
</dbReference>
<evidence type="ECO:0000313" key="4">
    <source>
        <dbReference type="Proteomes" id="UP000254518"/>
    </source>
</evidence>
<reference evidence="2 4" key="2">
    <citation type="submission" date="2018-07" db="EMBL/GenBank/DDBJ databases">
        <title>Genomic Encyclopedia of Type Strains, Phase IV (KMG-IV): sequencing the most valuable type-strain genomes for metagenomic binning, comparative biology and taxonomic classification.</title>
        <authorList>
            <person name="Goeker M."/>
        </authorList>
    </citation>
    <scope>NUCLEOTIDE SEQUENCE [LARGE SCALE GENOMIC DNA]</scope>
    <source>
        <strain evidence="2 4">DSM 19728</strain>
    </source>
</reference>